<dbReference type="Pfam" id="PF22624">
    <property type="entry name" value="AASDHPPT_N"/>
    <property type="match status" value="1"/>
</dbReference>
<evidence type="ECO:0000256" key="4">
    <source>
        <dbReference type="ARBA" id="ARBA00022679"/>
    </source>
</evidence>
<evidence type="ECO:0000256" key="2">
    <source>
        <dbReference type="ARBA" id="ARBA00013172"/>
    </source>
</evidence>
<feature type="domain" description="4'-phosphopantetheinyl transferase" evidence="9">
    <location>
        <begin position="128"/>
        <end position="246"/>
    </location>
</feature>
<dbReference type="GO" id="GO:0019878">
    <property type="term" value="P:lysine biosynthetic process via aminoadipic acid"/>
    <property type="evidence" value="ECO:0007669"/>
    <property type="project" value="TreeGrafter"/>
</dbReference>
<name>A0A1J1J3B6_9DIPT</name>
<dbReference type="InterPro" id="IPR055066">
    <property type="entry name" value="AASDHPPT_N"/>
</dbReference>
<gene>
    <name evidence="11" type="ORF">CLUMA_CG019635</name>
</gene>
<evidence type="ECO:0000256" key="5">
    <source>
        <dbReference type="ARBA" id="ARBA00030484"/>
    </source>
</evidence>
<evidence type="ECO:0000256" key="1">
    <source>
        <dbReference type="ARBA" id="ARBA00006195"/>
    </source>
</evidence>
<dbReference type="Proteomes" id="UP000183832">
    <property type="component" value="Unassembled WGS sequence"/>
</dbReference>
<dbReference type="InterPro" id="IPR037143">
    <property type="entry name" value="4-PPantetheinyl_Trfase_dom_sf"/>
</dbReference>
<feature type="domain" description="4'-phosphopantetheinyl transferase N-terminal" evidence="10">
    <location>
        <begin position="16"/>
        <end position="115"/>
    </location>
</feature>
<evidence type="ECO:0000256" key="6">
    <source>
        <dbReference type="ARBA" id="ARBA00033443"/>
    </source>
</evidence>
<keyword evidence="12" id="KW-1185">Reference proteome</keyword>
<comment type="similarity">
    <text evidence="1">Belongs to the P-Pant transferase superfamily. AcpS family.</text>
</comment>
<evidence type="ECO:0000259" key="10">
    <source>
        <dbReference type="Pfam" id="PF22624"/>
    </source>
</evidence>
<dbReference type="PANTHER" id="PTHR12215">
    <property type="entry name" value="PHOSPHOPANTETHEINE TRANSFERASE"/>
    <property type="match status" value="1"/>
</dbReference>
<comment type="catalytic activity">
    <reaction evidence="7">
        <text>apo-[ACP] + CoA = holo-[ACP] + adenosine 3',5'-bisphosphate + H(+)</text>
        <dbReference type="Rhea" id="RHEA:12068"/>
        <dbReference type="Rhea" id="RHEA-COMP:9685"/>
        <dbReference type="Rhea" id="RHEA-COMP:9690"/>
        <dbReference type="ChEBI" id="CHEBI:15378"/>
        <dbReference type="ChEBI" id="CHEBI:29999"/>
        <dbReference type="ChEBI" id="CHEBI:57287"/>
        <dbReference type="ChEBI" id="CHEBI:58343"/>
        <dbReference type="ChEBI" id="CHEBI:64479"/>
        <dbReference type="EC" id="2.7.8.7"/>
    </reaction>
    <physiologicalReaction direction="left-to-right" evidence="7">
        <dbReference type="Rhea" id="RHEA:12069"/>
    </physiologicalReaction>
</comment>
<proteinExistence type="inferred from homology"/>
<dbReference type="FunFam" id="3.90.470.20:FF:000003">
    <property type="entry name" value="L-aminoadipate-semialdehyde dehydrogenase-phosphopantetheinyl transferase"/>
    <property type="match status" value="1"/>
</dbReference>
<evidence type="ECO:0000256" key="7">
    <source>
        <dbReference type="ARBA" id="ARBA00048641"/>
    </source>
</evidence>
<reference evidence="11 12" key="1">
    <citation type="submission" date="2015-04" db="EMBL/GenBank/DDBJ databases">
        <authorList>
            <person name="Syromyatnikov M.Y."/>
            <person name="Popov V.N."/>
        </authorList>
    </citation>
    <scope>NUCLEOTIDE SEQUENCE [LARGE SCALE GENOMIC DNA]</scope>
</reference>
<dbReference type="Gene3D" id="3.90.470.20">
    <property type="entry name" value="4'-phosphopantetheinyl transferase domain"/>
    <property type="match status" value="2"/>
</dbReference>
<evidence type="ECO:0000256" key="3">
    <source>
        <dbReference type="ARBA" id="ARBA00016301"/>
    </source>
</evidence>
<protein>
    <recommendedName>
        <fullName evidence="3">L-aminoadipate-semialdehyde dehydrogenase-phosphopantetheinyl transferase</fullName>
        <ecNumber evidence="2">2.7.8.7</ecNumber>
    </recommendedName>
    <alternativeName>
        <fullName evidence="5">4'-phosphopantetheinyl transferase</fullName>
    </alternativeName>
    <alternativeName>
        <fullName evidence="6">Alpha-aminoadipic semialdehyde dehydrogenase-phosphopantetheinyl transferase</fullName>
    </alternativeName>
</protein>
<evidence type="ECO:0000313" key="12">
    <source>
        <dbReference type="Proteomes" id="UP000183832"/>
    </source>
</evidence>
<dbReference type="GO" id="GO:0008897">
    <property type="term" value="F:holo-[acyl-carrier-protein] synthase activity"/>
    <property type="evidence" value="ECO:0007669"/>
    <property type="project" value="UniProtKB-EC"/>
</dbReference>
<dbReference type="EMBL" id="CVRI01000067">
    <property type="protein sequence ID" value="CRL06426.1"/>
    <property type="molecule type" value="Genomic_DNA"/>
</dbReference>
<dbReference type="GO" id="GO:0000287">
    <property type="term" value="F:magnesium ion binding"/>
    <property type="evidence" value="ECO:0007669"/>
    <property type="project" value="InterPro"/>
</dbReference>
<keyword evidence="4" id="KW-0808">Transferase</keyword>
<dbReference type="STRING" id="568069.A0A1J1J3B6"/>
<comment type="catalytic activity">
    <reaction evidence="8">
        <text>apo-[ACP] + acetyl-CoA = acetyl-[ACP] + adenosine 3',5'-bisphosphate + H(+)</text>
        <dbReference type="Rhea" id="RHEA:46564"/>
        <dbReference type="Rhea" id="RHEA-COMP:9621"/>
        <dbReference type="Rhea" id="RHEA-COMP:9690"/>
        <dbReference type="ChEBI" id="CHEBI:15378"/>
        <dbReference type="ChEBI" id="CHEBI:29999"/>
        <dbReference type="ChEBI" id="CHEBI:57288"/>
        <dbReference type="ChEBI" id="CHEBI:58343"/>
        <dbReference type="ChEBI" id="CHEBI:78446"/>
    </reaction>
    <physiologicalReaction direction="left-to-right" evidence="8">
        <dbReference type="Rhea" id="RHEA:46565"/>
    </physiologicalReaction>
</comment>
<dbReference type="SUPFAM" id="SSF56214">
    <property type="entry name" value="4'-phosphopantetheinyl transferase"/>
    <property type="match status" value="2"/>
</dbReference>
<evidence type="ECO:0000259" key="9">
    <source>
        <dbReference type="Pfam" id="PF01648"/>
    </source>
</evidence>
<dbReference type="InterPro" id="IPR050559">
    <property type="entry name" value="P-Pant_transferase_sf"/>
</dbReference>
<dbReference type="AlphaFoldDB" id="A0A1J1J3B6"/>
<sequence>MSIVNGHARWAYDFRAWKPTMHDLKIAVSLIQPEEKKRLSKFMFQEDFKASLCGRLLMRYFVRNAMSINNHQFKLGRDLKQKPYLKEINCATNWEEKIIEFNVSHQGSLACLAGYVSDKTEINTSTKLGVDVMKIEYSGGKSLSEFFRLMTRNFSDNEWKQIKTFDTNIGKLEAFMRNWCLKESYVKATGTGLTEDLRKLNFIIKTSRMEENEVITDTKLESDGKTLENYHFEESLLGKEHCVAVCFHNHRPSTDFLPPLPFKLIQFEELIENATPLSEVDEIYCAEILKKDTKT</sequence>
<dbReference type="EC" id="2.7.8.7" evidence="2"/>
<dbReference type="Pfam" id="PF01648">
    <property type="entry name" value="ACPS"/>
    <property type="match status" value="1"/>
</dbReference>
<evidence type="ECO:0000256" key="8">
    <source>
        <dbReference type="ARBA" id="ARBA00048794"/>
    </source>
</evidence>
<organism evidence="11 12">
    <name type="scientific">Clunio marinus</name>
    <dbReference type="NCBI Taxonomy" id="568069"/>
    <lineage>
        <taxon>Eukaryota</taxon>
        <taxon>Metazoa</taxon>
        <taxon>Ecdysozoa</taxon>
        <taxon>Arthropoda</taxon>
        <taxon>Hexapoda</taxon>
        <taxon>Insecta</taxon>
        <taxon>Pterygota</taxon>
        <taxon>Neoptera</taxon>
        <taxon>Endopterygota</taxon>
        <taxon>Diptera</taxon>
        <taxon>Nematocera</taxon>
        <taxon>Chironomoidea</taxon>
        <taxon>Chironomidae</taxon>
        <taxon>Clunio</taxon>
    </lineage>
</organism>
<evidence type="ECO:0000313" key="11">
    <source>
        <dbReference type="EMBL" id="CRL06426.1"/>
    </source>
</evidence>
<dbReference type="OrthoDB" id="26719at2759"/>
<accession>A0A1J1J3B6</accession>
<dbReference type="PANTHER" id="PTHR12215:SF10">
    <property type="entry name" value="L-AMINOADIPATE-SEMIALDEHYDE DEHYDROGENASE-PHOSPHOPANTETHEINYL TRANSFERASE"/>
    <property type="match status" value="1"/>
</dbReference>
<dbReference type="GO" id="GO:0005829">
    <property type="term" value="C:cytosol"/>
    <property type="evidence" value="ECO:0007669"/>
    <property type="project" value="TreeGrafter"/>
</dbReference>
<dbReference type="InterPro" id="IPR008278">
    <property type="entry name" value="4-PPantetheinyl_Trfase_dom"/>
</dbReference>